<reference evidence="9 10" key="1">
    <citation type="submission" date="2024-09" db="EMBL/GenBank/DDBJ databases">
        <authorList>
            <person name="Sun Q."/>
            <person name="Mori K."/>
        </authorList>
    </citation>
    <scope>NUCLEOTIDE SEQUENCE [LARGE SCALE GENOMIC DNA]</scope>
    <source>
        <strain evidence="9 10">NCAIM B.02340</strain>
    </source>
</reference>
<evidence type="ECO:0000313" key="10">
    <source>
        <dbReference type="Proteomes" id="UP001589830"/>
    </source>
</evidence>
<evidence type="ECO:0000256" key="5">
    <source>
        <dbReference type="ARBA" id="ARBA00022741"/>
    </source>
</evidence>
<evidence type="ECO:0000256" key="2">
    <source>
        <dbReference type="ARBA" id="ARBA00009256"/>
    </source>
</evidence>
<dbReference type="InterPro" id="IPR042176">
    <property type="entry name" value="Pantoate_ligase_C"/>
</dbReference>
<dbReference type="Gene3D" id="3.40.50.620">
    <property type="entry name" value="HUPs"/>
    <property type="match status" value="1"/>
</dbReference>
<dbReference type="InterPro" id="IPR003721">
    <property type="entry name" value="Pantoate_ligase"/>
</dbReference>
<feature type="binding site" evidence="8">
    <location>
        <position position="149"/>
    </location>
    <ligand>
        <name>(R)-pantoate</name>
        <dbReference type="ChEBI" id="CHEBI:15980"/>
    </ligand>
</feature>
<evidence type="ECO:0000256" key="4">
    <source>
        <dbReference type="ARBA" id="ARBA00022655"/>
    </source>
</evidence>
<dbReference type="HAMAP" id="MF_00158">
    <property type="entry name" value="PanC"/>
    <property type="match status" value="1"/>
</dbReference>
<dbReference type="NCBIfam" id="TIGR00125">
    <property type="entry name" value="cyt_tran_rel"/>
    <property type="match status" value="1"/>
</dbReference>
<sequence length="276" mass="30712">MRTVSTVAELREALPREGVGFVPTMGYLHRGHLALVERARKENPFVVVSIFVNPLQFGPGEDYHRYPRDLKRDQALLEEAGVDLLFAPSVEEMYPKGFASRVQVEGPLTALWEGEARPGHFQGVATVVARLFLLVQPQRAYFGEKDYQQLLVIRRMARDLGFPVEVVGVPTVREEDGLALSSRNVYLSPETRKKAPVLFRALSAMREVALAGGSVAQALRAGEGVLAEVPEFRKDYLAIVHPETLLPLSDWVKGARGLVAGRFPEVRLIDNLEVYP</sequence>
<keyword evidence="5 8" id="KW-0547">Nucleotide-binding</keyword>
<keyword evidence="4 8" id="KW-0566">Pantothenate biosynthesis</keyword>
<feature type="binding site" evidence="8">
    <location>
        <position position="56"/>
    </location>
    <ligand>
        <name>(R)-pantoate</name>
        <dbReference type="ChEBI" id="CHEBI:15980"/>
    </ligand>
</feature>
<feature type="binding site" evidence="8">
    <location>
        <begin position="180"/>
        <end position="183"/>
    </location>
    <ligand>
        <name>ATP</name>
        <dbReference type="ChEBI" id="CHEBI:30616"/>
    </ligand>
</feature>
<dbReference type="Proteomes" id="UP001589830">
    <property type="component" value="Unassembled WGS sequence"/>
</dbReference>
<dbReference type="EMBL" id="JBHLTW010000016">
    <property type="protein sequence ID" value="MFC0595453.1"/>
    <property type="molecule type" value="Genomic_DNA"/>
</dbReference>
<dbReference type="CDD" id="cd00560">
    <property type="entry name" value="PanC"/>
    <property type="match status" value="1"/>
</dbReference>
<keyword evidence="6 8" id="KW-0067">ATP-binding</keyword>
<name>A0ABV6Q2S0_9DEIN</name>
<dbReference type="NCBIfam" id="TIGR00018">
    <property type="entry name" value="panC"/>
    <property type="match status" value="1"/>
</dbReference>
<feature type="binding site" evidence="8">
    <location>
        <begin position="143"/>
        <end position="146"/>
    </location>
    <ligand>
        <name>ATP</name>
        <dbReference type="ChEBI" id="CHEBI:30616"/>
    </ligand>
</feature>
<dbReference type="SUPFAM" id="SSF52374">
    <property type="entry name" value="Nucleotidylyl transferase"/>
    <property type="match status" value="1"/>
</dbReference>
<comment type="pathway">
    <text evidence="1 8">Cofactor biosynthesis; (R)-pantothenate biosynthesis; (R)-pantothenate from (R)-pantoate and beta-alanine: step 1/1.</text>
</comment>
<evidence type="ECO:0000256" key="6">
    <source>
        <dbReference type="ARBA" id="ARBA00022840"/>
    </source>
</evidence>
<accession>A0ABV6Q2S0</accession>
<comment type="similarity">
    <text evidence="2 8">Belongs to the pantothenate synthetase family.</text>
</comment>
<comment type="miscellaneous">
    <text evidence="8">The reaction proceeds by a bi uni uni bi ping pong mechanism.</text>
</comment>
<dbReference type="PANTHER" id="PTHR21299">
    <property type="entry name" value="CYTIDYLATE KINASE/PANTOATE-BETA-ALANINE LIGASE"/>
    <property type="match status" value="1"/>
</dbReference>
<feature type="binding site" evidence="8">
    <location>
        <position position="56"/>
    </location>
    <ligand>
        <name>beta-alanine</name>
        <dbReference type="ChEBI" id="CHEBI:57966"/>
    </ligand>
</feature>
<organism evidence="9 10">
    <name type="scientific">Thermus composti</name>
    <dbReference type="NCBI Taxonomy" id="532059"/>
    <lineage>
        <taxon>Bacteria</taxon>
        <taxon>Thermotogati</taxon>
        <taxon>Deinococcota</taxon>
        <taxon>Deinococci</taxon>
        <taxon>Thermales</taxon>
        <taxon>Thermaceae</taxon>
        <taxon>Thermus</taxon>
    </lineage>
</organism>
<comment type="subunit">
    <text evidence="8">Homodimer.</text>
</comment>
<dbReference type="RefSeq" id="WP_188847879.1">
    <property type="nucleotide sequence ID" value="NZ_BMPJ01000023.1"/>
</dbReference>
<keyword evidence="3 8" id="KW-0436">Ligase</keyword>
<feature type="binding site" evidence="8">
    <location>
        <begin position="25"/>
        <end position="32"/>
    </location>
    <ligand>
        <name>ATP</name>
        <dbReference type="ChEBI" id="CHEBI:30616"/>
    </ligand>
</feature>
<dbReference type="InterPro" id="IPR014729">
    <property type="entry name" value="Rossmann-like_a/b/a_fold"/>
</dbReference>
<evidence type="ECO:0000256" key="7">
    <source>
        <dbReference type="ARBA" id="ARBA00048258"/>
    </source>
</evidence>
<evidence type="ECO:0000313" key="9">
    <source>
        <dbReference type="EMBL" id="MFC0595453.1"/>
    </source>
</evidence>
<comment type="subcellular location">
    <subcellularLocation>
        <location evidence="8">Cytoplasm</location>
    </subcellularLocation>
</comment>
<dbReference type="PANTHER" id="PTHR21299:SF1">
    <property type="entry name" value="PANTOATE--BETA-ALANINE LIGASE"/>
    <property type="match status" value="1"/>
</dbReference>
<protein>
    <recommendedName>
        <fullName evidence="8">Pantothenate synthetase</fullName>
        <shortName evidence="8">PS</shortName>
        <ecNumber evidence="8">6.3.2.1</ecNumber>
    </recommendedName>
    <alternativeName>
        <fullName evidence="8">Pantoate--beta-alanine ligase</fullName>
    </alternativeName>
    <alternativeName>
        <fullName evidence="8">Pantoate-activating enzyme</fullName>
    </alternativeName>
</protein>
<comment type="catalytic activity">
    <reaction evidence="7 8">
        <text>(R)-pantoate + beta-alanine + ATP = (R)-pantothenate + AMP + diphosphate + H(+)</text>
        <dbReference type="Rhea" id="RHEA:10912"/>
        <dbReference type="ChEBI" id="CHEBI:15378"/>
        <dbReference type="ChEBI" id="CHEBI:15980"/>
        <dbReference type="ChEBI" id="CHEBI:29032"/>
        <dbReference type="ChEBI" id="CHEBI:30616"/>
        <dbReference type="ChEBI" id="CHEBI:33019"/>
        <dbReference type="ChEBI" id="CHEBI:57966"/>
        <dbReference type="ChEBI" id="CHEBI:456215"/>
        <dbReference type="EC" id="6.3.2.1"/>
    </reaction>
</comment>
<evidence type="ECO:0000256" key="3">
    <source>
        <dbReference type="ARBA" id="ARBA00022598"/>
    </source>
</evidence>
<proteinExistence type="inferred from homology"/>
<evidence type="ECO:0000256" key="8">
    <source>
        <dbReference type="HAMAP-Rule" id="MF_00158"/>
    </source>
</evidence>
<dbReference type="InterPro" id="IPR004821">
    <property type="entry name" value="Cyt_trans-like"/>
</dbReference>
<dbReference type="EC" id="6.3.2.1" evidence="8"/>
<dbReference type="Pfam" id="PF02569">
    <property type="entry name" value="Pantoate_ligase"/>
    <property type="match status" value="1"/>
</dbReference>
<dbReference type="GO" id="GO:0004592">
    <property type="term" value="F:pantoate-beta-alanine ligase activity"/>
    <property type="evidence" value="ECO:0007669"/>
    <property type="project" value="UniProtKB-EC"/>
</dbReference>
<dbReference type="Gene3D" id="3.30.1300.10">
    <property type="entry name" value="Pantoate-beta-alanine ligase, C-terminal domain"/>
    <property type="match status" value="1"/>
</dbReference>
<keyword evidence="8" id="KW-0963">Cytoplasm</keyword>
<evidence type="ECO:0000256" key="1">
    <source>
        <dbReference type="ARBA" id="ARBA00004990"/>
    </source>
</evidence>
<comment type="caution">
    <text evidence="9">The sequence shown here is derived from an EMBL/GenBank/DDBJ whole genome shotgun (WGS) entry which is preliminary data.</text>
</comment>
<comment type="function">
    <text evidence="8">Catalyzes the condensation of pantoate with beta-alanine in an ATP-dependent reaction via a pantoyl-adenylate intermediate.</text>
</comment>
<gene>
    <name evidence="8 9" type="primary">panC</name>
    <name evidence="9" type="ORF">ACFFFP_04640</name>
</gene>
<feature type="binding site" evidence="8">
    <location>
        <position position="172"/>
    </location>
    <ligand>
        <name>ATP</name>
        <dbReference type="ChEBI" id="CHEBI:30616"/>
    </ligand>
</feature>
<feature type="active site" description="Proton donor" evidence="8">
    <location>
        <position position="32"/>
    </location>
</feature>
<keyword evidence="10" id="KW-1185">Reference proteome</keyword>